<dbReference type="PANTHER" id="PTHR34183">
    <property type="entry name" value="ENDOLYTIC PEPTIDOGLYCAN TRANSGLYCOSYLASE RLPA"/>
    <property type="match status" value="1"/>
</dbReference>
<dbReference type="Gene3D" id="2.40.40.10">
    <property type="entry name" value="RlpA-like domain"/>
    <property type="match status" value="1"/>
</dbReference>
<dbReference type="InterPro" id="IPR012997">
    <property type="entry name" value="RplA"/>
</dbReference>
<dbReference type="GO" id="GO:0008932">
    <property type="term" value="F:lytic endotransglycosylase activity"/>
    <property type="evidence" value="ECO:0007669"/>
    <property type="project" value="UniProtKB-UniRule"/>
</dbReference>
<evidence type="ECO:0000256" key="1">
    <source>
        <dbReference type="ARBA" id="ARBA00023239"/>
    </source>
</evidence>
<dbReference type="PANTHER" id="PTHR34183:SF8">
    <property type="entry name" value="ENDOLYTIC PEPTIDOGLYCAN TRANSGLYCOSYLASE RLPA-RELATED"/>
    <property type="match status" value="1"/>
</dbReference>
<comment type="caution">
    <text evidence="6">The sequence shown here is derived from an EMBL/GenBank/DDBJ whole genome shotgun (WGS) entry which is preliminary data.</text>
</comment>
<accession>A0A967BBL1</accession>
<keyword evidence="2 3" id="KW-0961">Cell wall biogenesis/degradation</keyword>
<dbReference type="InterPro" id="IPR036908">
    <property type="entry name" value="RlpA-like_sf"/>
</dbReference>
<keyword evidence="3" id="KW-0732">Signal</keyword>
<evidence type="ECO:0000313" key="6">
    <source>
        <dbReference type="EMBL" id="NHO53372.1"/>
    </source>
</evidence>
<feature type="domain" description="RlpA-like protein double-psi beta-barrel" evidence="5">
    <location>
        <begin position="64"/>
        <end position="152"/>
    </location>
</feature>
<keyword evidence="1 3" id="KW-0456">Lyase</keyword>
<dbReference type="NCBIfam" id="TIGR00413">
    <property type="entry name" value="rlpA"/>
    <property type="match status" value="1"/>
</dbReference>
<name>A0A967BBL1_9PROT</name>
<dbReference type="InterPro" id="IPR009009">
    <property type="entry name" value="RlpA-like_DPBB"/>
</dbReference>
<dbReference type="SUPFAM" id="SSF50685">
    <property type="entry name" value="Barwin-like endoglucanases"/>
    <property type="match status" value="1"/>
</dbReference>
<keyword evidence="7" id="KW-1185">Reference proteome</keyword>
<dbReference type="GO" id="GO:0071555">
    <property type="term" value="P:cell wall organization"/>
    <property type="evidence" value="ECO:0007669"/>
    <property type="project" value="UniProtKB-KW"/>
</dbReference>
<protein>
    <recommendedName>
        <fullName evidence="3">Endolytic peptidoglycan transglycosylase RlpA</fullName>
        <ecNumber evidence="3">4.2.2.-</ecNumber>
    </recommendedName>
</protein>
<evidence type="ECO:0000256" key="3">
    <source>
        <dbReference type="HAMAP-Rule" id="MF_02071"/>
    </source>
</evidence>
<dbReference type="CDD" id="cd22268">
    <property type="entry name" value="DPBB_RlpA-like"/>
    <property type="match status" value="1"/>
</dbReference>
<dbReference type="Proteomes" id="UP000597459">
    <property type="component" value="Unassembled WGS sequence"/>
</dbReference>
<dbReference type="AlphaFoldDB" id="A0A967BBL1"/>
<organism evidence="6 7">
    <name type="scientific">Acetobacter estunensis</name>
    <dbReference type="NCBI Taxonomy" id="104097"/>
    <lineage>
        <taxon>Bacteria</taxon>
        <taxon>Pseudomonadati</taxon>
        <taxon>Pseudomonadota</taxon>
        <taxon>Alphaproteobacteria</taxon>
        <taxon>Acetobacterales</taxon>
        <taxon>Acetobacteraceae</taxon>
        <taxon>Acetobacter</taxon>
    </lineage>
</organism>
<dbReference type="GO" id="GO:0000270">
    <property type="term" value="P:peptidoglycan metabolic process"/>
    <property type="evidence" value="ECO:0007669"/>
    <property type="project" value="UniProtKB-UniRule"/>
</dbReference>
<feature type="signal peptide" evidence="3">
    <location>
        <begin position="1"/>
        <end position="23"/>
    </location>
</feature>
<dbReference type="Pfam" id="PF03330">
    <property type="entry name" value="DPBB_1"/>
    <property type="match status" value="1"/>
</dbReference>
<gene>
    <name evidence="3" type="primary">rlpA</name>
    <name evidence="6" type="ORF">GOB87_05265</name>
</gene>
<reference evidence="6" key="1">
    <citation type="submission" date="2019-11" db="EMBL/GenBank/DDBJ databases">
        <title>Description of new Acetobacter species.</title>
        <authorList>
            <person name="Cleenwerck I."/>
            <person name="Sombolestani A.S."/>
        </authorList>
    </citation>
    <scope>NUCLEOTIDE SEQUENCE</scope>
    <source>
        <strain evidence="6">LMG 1626</strain>
    </source>
</reference>
<evidence type="ECO:0000259" key="5">
    <source>
        <dbReference type="Pfam" id="PF03330"/>
    </source>
</evidence>
<proteinExistence type="inferred from homology"/>
<evidence type="ECO:0000313" key="7">
    <source>
        <dbReference type="Proteomes" id="UP000597459"/>
    </source>
</evidence>
<evidence type="ECO:0000256" key="2">
    <source>
        <dbReference type="ARBA" id="ARBA00023316"/>
    </source>
</evidence>
<sequence length="170" mass="17931" precursor="true">MWVSGFAVAAMLGCGGAAVEAQAAETSTMDTSSTLSSHTSWAASVRAALTRRAEGVATMTRRVQHGMASWYGGRFAHRRTASGNRFDPTELTAAHPSAPLGSRLLVRSEDTGRAVVVTVRDRGPYSHGRIIDLSHAAAEQLGMLHSGVAHVSVHPLTESEAVEVAEAPER</sequence>
<comment type="similarity">
    <text evidence="3 4">Belongs to the RlpA family.</text>
</comment>
<dbReference type="HAMAP" id="MF_02071">
    <property type="entry name" value="RlpA"/>
    <property type="match status" value="1"/>
</dbReference>
<comment type="function">
    <text evidence="3">Lytic transglycosylase with a strong preference for naked glycan strands that lack stem peptides.</text>
</comment>
<evidence type="ECO:0000256" key="4">
    <source>
        <dbReference type="RuleBase" id="RU003495"/>
    </source>
</evidence>
<dbReference type="EC" id="4.2.2.-" evidence="3"/>
<dbReference type="InterPro" id="IPR034718">
    <property type="entry name" value="RlpA"/>
</dbReference>
<feature type="chain" id="PRO_5038199562" description="Endolytic peptidoglycan transglycosylase RlpA" evidence="3">
    <location>
        <begin position="24"/>
        <end position="170"/>
    </location>
</feature>
<dbReference type="EMBL" id="WOTH01000007">
    <property type="protein sequence ID" value="NHO53372.1"/>
    <property type="molecule type" value="Genomic_DNA"/>
</dbReference>